<name>A0A5P0YK19_9ACTN</name>
<keyword evidence="4" id="KW-1185">Reference proteome</keyword>
<dbReference type="AlphaFoldDB" id="A0A5P0YK19"/>
<sequence>MQTLIIAREPEPRHDRPQDLPSPLPPLPQRNPGRTLQNLVRAGLYEDMERDDDQRGYEDEPEAFYRLIKHLVADGDQRAAAAGRRAPRTRAEREERLLAACGGAR</sequence>
<organism evidence="3 4">
    <name type="scientific">Streptomyces alkaliterrae</name>
    <dbReference type="NCBI Taxonomy" id="2213162"/>
    <lineage>
        <taxon>Bacteria</taxon>
        <taxon>Bacillati</taxon>
        <taxon>Actinomycetota</taxon>
        <taxon>Actinomycetes</taxon>
        <taxon>Kitasatosporales</taxon>
        <taxon>Streptomycetaceae</taxon>
        <taxon>Streptomyces</taxon>
    </lineage>
</organism>
<evidence type="ECO:0000313" key="4">
    <source>
        <dbReference type="Proteomes" id="UP000320857"/>
    </source>
</evidence>
<reference evidence="2" key="3">
    <citation type="journal article" name="Syst. Appl. Microbiol.">
        <title>Streptomyces alkaliterrae sp. nov., isolated from an alkaline soil, and emended descriptions of Streptomyces alkaliphilus, Streptomyces calidiresistens and Streptomyces durbertensis.</title>
        <authorList>
            <person name="Swiecimska M."/>
            <person name="Golinska P."/>
            <person name="Nouioui I."/>
            <person name="Wypij M."/>
            <person name="Rai M."/>
            <person name="Sangal V."/>
            <person name="Goodfellow M."/>
        </authorList>
    </citation>
    <scope>NUCLEOTIDE SEQUENCE</scope>
    <source>
        <strain evidence="2">OF8</strain>
    </source>
</reference>
<dbReference type="RefSeq" id="WP_143646188.1">
    <property type="nucleotide sequence ID" value="NZ_JABJXA010000021.1"/>
</dbReference>
<feature type="compositionally biased region" description="Basic and acidic residues" evidence="1">
    <location>
        <begin position="8"/>
        <end position="18"/>
    </location>
</feature>
<feature type="compositionally biased region" description="Pro residues" evidence="1">
    <location>
        <begin position="20"/>
        <end position="29"/>
    </location>
</feature>
<dbReference type="EMBL" id="VJYK02000010">
    <property type="protein sequence ID" value="MQS00713.1"/>
    <property type="molecule type" value="Genomic_DNA"/>
</dbReference>
<reference evidence="5" key="2">
    <citation type="submission" date="2020-05" db="EMBL/GenBank/DDBJ databases">
        <title>Classification of alakaliphilic streptomycetes isolated from an alkaline soil next to Lonar Crater, India and a proposal for the recognition of Streptomyces alkaliterrae sp. nov.</title>
        <authorList>
            <person name="Golinska P."/>
        </authorList>
    </citation>
    <scope>NUCLEOTIDE SEQUENCE [LARGE SCALE GENOMIC DNA]</scope>
    <source>
        <strain evidence="5">OF8</strain>
    </source>
</reference>
<evidence type="ECO:0000313" key="5">
    <source>
        <dbReference type="Proteomes" id="UP000517765"/>
    </source>
</evidence>
<protein>
    <submittedName>
        <fullName evidence="3">Uncharacterized protein</fullName>
    </submittedName>
</protein>
<feature type="region of interest" description="Disordered" evidence="1">
    <location>
        <begin position="1"/>
        <end position="34"/>
    </location>
</feature>
<dbReference type="EMBL" id="JABJXA010000021">
    <property type="protein sequence ID" value="MBB1258302.1"/>
    <property type="molecule type" value="Genomic_DNA"/>
</dbReference>
<dbReference type="Proteomes" id="UP000517765">
    <property type="component" value="Unassembled WGS sequence"/>
</dbReference>
<proteinExistence type="predicted"/>
<evidence type="ECO:0000256" key="1">
    <source>
        <dbReference type="SAM" id="MobiDB-lite"/>
    </source>
</evidence>
<reference evidence="3 4" key="1">
    <citation type="submission" date="2019-10" db="EMBL/GenBank/DDBJ databases">
        <title>Streptomyces sp. nov., a novel actinobacterium isolated from alkaline environment.</title>
        <authorList>
            <person name="Golinska P."/>
        </authorList>
    </citation>
    <scope>NUCLEOTIDE SEQUENCE [LARGE SCALE GENOMIC DNA]</scope>
    <source>
        <strain evidence="3 4">OF1</strain>
    </source>
</reference>
<evidence type="ECO:0000313" key="2">
    <source>
        <dbReference type="EMBL" id="MBB1258302.1"/>
    </source>
</evidence>
<evidence type="ECO:0000313" key="3">
    <source>
        <dbReference type="EMBL" id="MQS00713.1"/>
    </source>
</evidence>
<comment type="caution">
    <text evidence="3">The sequence shown here is derived from an EMBL/GenBank/DDBJ whole genome shotgun (WGS) entry which is preliminary data.</text>
</comment>
<accession>A0A5P0YK19</accession>
<dbReference type="OrthoDB" id="4338502at2"/>
<dbReference type="Proteomes" id="UP000320857">
    <property type="component" value="Unassembled WGS sequence"/>
</dbReference>
<gene>
    <name evidence="3" type="ORF">FNX44_002205</name>
    <name evidence="2" type="ORF">H3147_05595</name>
</gene>